<dbReference type="EMBL" id="CACRXK020004181">
    <property type="protein sequence ID" value="CAB4001792.1"/>
    <property type="molecule type" value="Genomic_DNA"/>
</dbReference>
<sequence length="130" mass="14969">MYRLLMMFLLSLDIISQALQETFGDDSDVTSALKFLHNAYPNGRWWLKSDDTDIQEGLRESMRNEWSGDVDIGDGITSKTRVTASNILIFLVSDEWRNFKPYAIPVRGLKYSSLTDKNVRDLKEKLKTAM</sequence>
<dbReference type="OrthoDB" id="5989865at2759"/>
<dbReference type="AlphaFoldDB" id="A0A7D9I6Z6"/>
<name>A0A7D9I6Z6_PARCT</name>
<accession>A0A7D9I6Z6</accession>
<dbReference type="Proteomes" id="UP001152795">
    <property type="component" value="Unassembled WGS sequence"/>
</dbReference>
<gene>
    <name evidence="1" type="ORF">PACLA_8A078264</name>
</gene>
<proteinExistence type="predicted"/>
<organism evidence="1 2">
    <name type="scientific">Paramuricea clavata</name>
    <name type="common">Red gorgonian</name>
    <name type="synonym">Violescent sea-whip</name>
    <dbReference type="NCBI Taxonomy" id="317549"/>
    <lineage>
        <taxon>Eukaryota</taxon>
        <taxon>Metazoa</taxon>
        <taxon>Cnidaria</taxon>
        <taxon>Anthozoa</taxon>
        <taxon>Octocorallia</taxon>
        <taxon>Malacalcyonacea</taxon>
        <taxon>Plexauridae</taxon>
        <taxon>Paramuricea</taxon>
    </lineage>
</organism>
<protein>
    <submittedName>
        <fullName evidence="1">Uncharacterized protein</fullName>
    </submittedName>
</protein>
<evidence type="ECO:0000313" key="2">
    <source>
        <dbReference type="Proteomes" id="UP001152795"/>
    </source>
</evidence>
<comment type="caution">
    <text evidence="1">The sequence shown here is derived from an EMBL/GenBank/DDBJ whole genome shotgun (WGS) entry which is preliminary data.</text>
</comment>
<reference evidence="1" key="1">
    <citation type="submission" date="2020-04" db="EMBL/GenBank/DDBJ databases">
        <authorList>
            <person name="Alioto T."/>
            <person name="Alioto T."/>
            <person name="Gomez Garrido J."/>
        </authorList>
    </citation>
    <scope>NUCLEOTIDE SEQUENCE</scope>
    <source>
        <strain evidence="1">A484AB</strain>
    </source>
</reference>
<keyword evidence="2" id="KW-1185">Reference proteome</keyword>
<evidence type="ECO:0000313" key="1">
    <source>
        <dbReference type="EMBL" id="CAB4001792.1"/>
    </source>
</evidence>